<dbReference type="EMBL" id="ML976711">
    <property type="protein sequence ID" value="KAF1969248.1"/>
    <property type="molecule type" value="Genomic_DNA"/>
</dbReference>
<evidence type="ECO:0000313" key="2">
    <source>
        <dbReference type="Proteomes" id="UP000800036"/>
    </source>
</evidence>
<sequence length="395" mass="42109">MLGLFLFLSVVSAKVHHFYVGQIDSTAIHALELDDELRTLYEMGIIPTTTVSPSLAIDHSGKFLFASSQKDGMLTRYAIQSDYSLITKANATIPTSCNSTAFSTLHLTPSSQPPFSIYGSASTGTCSVLFSTSIEGFKSLRSKEFAGDIKSLAWSPNGRHLYALDSHSSALSATSIFNFYINDDSSLNNQNQTDVLANVTNAEQMVTHPTGILAYVVTKKNELVTIPLQGAEAPASPSRFKILPSSFDPSQYTTLSLTISSSKTSLWTLSQSPAQAVVTVFSLDPTTGAVINAVARAGWTGDGGFFPAQISPAPFVGNDIVAVTNSPVGYTAFLGLDQGATAMGQEGDVEVPVDDFLEDTWMLNVKSDSVAAPKLKSYGRIDLALDSLGEGVWVD</sequence>
<organism evidence="1 2">
    <name type="scientific">Bimuria novae-zelandiae CBS 107.79</name>
    <dbReference type="NCBI Taxonomy" id="1447943"/>
    <lineage>
        <taxon>Eukaryota</taxon>
        <taxon>Fungi</taxon>
        <taxon>Dikarya</taxon>
        <taxon>Ascomycota</taxon>
        <taxon>Pezizomycotina</taxon>
        <taxon>Dothideomycetes</taxon>
        <taxon>Pleosporomycetidae</taxon>
        <taxon>Pleosporales</taxon>
        <taxon>Massarineae</taxon>
        <taxon>Didymosphaeriaceae</taxon>
        <taxon>Bimuria</taxon>
    </lineage>
</organism>
<dbReference type="PANTHER" id="PTHR30344">
    <property type="entry name" value="6-PHOSPHOGLUCONOLACTONASE-RELATED"/>
    <property type="match status" value="1"/>
</dbReference>
<name>A0A6A5UX24_9PLEO</name>
<dbReference type="GO" id="GO:0017057">
    <property type="term" value="F:6-phosphogluconolactonase activity"/>
    <property type="evidence" value="ECO:0007669"/>
    <property type="project" value="TreeGrafter"/>
</dbReference>
<dbReference type="AlphaFoldDB" id="A0A6A5UX24"/>
<dbReference type="Proteomes" id="UP000800036">
    <property type="component" value="Unassembled WGS sequence"/>
</dbReference>
<protein>
    <recommendedName>
        <fullName evidence="3">Isomerase YbhE</fullName>
    </recommendedName>
</protein>
<dbReference type="PANTHER" id="PTHR30344:SF4">
    <property type="entry name" value="CYCLASE, PUTATIVE (AFU_ORTHOLOGUE AFUA_6G11580)-RELATED"/>
    <property type="match status" value="1"/>
</dbReference>
<accession>A0A6A5UX24</accession>
<reference evidence="1" key="1">
    <citation type="journal article" date="2020" name="Stud. Mycol.">
        <title>101 Dothideomycetes genomes: a test case for predicting lifestyles and emergence of pathogens.</title>
        <authorList>
            <person name="Haridas S."/>
            <person name="Albert R."/>
            <person name="Binder M."/>
            <person name="Bloem J."/>
            <person name="Labutti K."/>
            <person name="Salamov A."/>
            <person name="Andreopoulos B."/>
            <person name="Baker S."/>
            <person name="Barry K."/>
            <person name="Bills G."/>
            <person name="Bluhm B."/>
            <person name="Cannon C."/>
            <person name="Castanera R."/>
            <person name="Culley D."/>
            <person name="Daum C."/>
            <person name="Ezra D."/>
            <person name="Gonzalez J."/>
            <person name="Henrissat B."/>
            <person name="Kuo A."/>
            <person name="Liang C."/>
            <person name="Lipzen A."/>
            <person name="Lutzoni F."/>
            <person name="Magnuson J."/>
            <person name="Mondo S."/>
            <person name="Nolan M."/>
            <person name="Ohm R."/>
            <person name="Pangilinan J."/>
            <person name="Park H.-J."/>
            <person name="Ramirez L."/>
            <person name="Alfaro M."/>
            <person name="Sun H."/>
            <person name="Tritt A."/>
            <person name="Yoshinaga Y."/>
            <person name="Zwiers L.-H."/>
            <person name="Turgeon B."/>
            <person name="Goodwin S."/>
            <person name="Spatafora J."/>
            <person name="Crous P."/>
            <person name="Grigoriev I."/>
        </authorList>
    </citation>
    <scope>NUCLEOTIDE SEQUENCE</scope>
    <source>
        <strain evidence="1">CBS 107.79</strain>
    </source>
</reference>
<proteinExistence type="predicted"/>
<dbReference type="InterPro" id="IPR050282">
    <property type="entry name" value="Cycloisomerase_2"/>
</dbReference>
<dbReference type="InterPro" id="IPR015943">
    <property type="entry name" value="WD40/YVTN_repeat-like_dom_sf"/>
</dbReference>
<gene>
    <name evidence="1" type="ORF">BU23DRAFT_571633</name>
</gene>
<dbReference type="OrthoDB" id="1715191at2759"/>
<evidence type="ECO:0000313" key="1">
    <source>
        <dbReference type="EMBL" id="KAF1969248.1"/>
    </source>
</evidence>
<evidence type="ECO:0008006" key="3">
    <source>
        <dbReference type="Google" id="ProtNLM"/>
    </source>
</evidence>
<dbReference type="SUPFAM" id="SSF75011">
    <property type="entry name" value="3-carboxy-cis,cis-mucoante lactonizing enzyme"/>
    <property type="match status" value="1"/>
</dbReference>
<keyword evidence="2" id="KW-1185">Reference proteome</keyword>
<dbReference type="Gene3D" id="2.130.10.10">
    <property type="entry name" value="YVTN repeat-like/Quinoprotein amine dehydrogenase"/>
    <property type="match status" value="1"/>
</dbReference>